<reference evidence="1 2" key="1">
    <citation type="journal article" date="2012" name="J. Bacteriol.">
        <title>Complete Genome Sequence of Providencia stuartii Clinical Isolate MRSN 2154.</title>
        <authorList>
            <person name="Clifford R.J."/>
            <person name="Hang J."/>
            <person name="Riley M.C."/>
            <person name="Onmus-Leone F."/>
            <person name="Kuschner R.A."/>
            <person name="Lesho E.P."/>
            <person name="Waterman P.E."/>
        </authorList>
    </citation>
    <scope>NUCLEOTIDE SEQUENCE [LARGE SCALE GENOMIC DNA]</scope>
    <source>
        <strain evidence="1 2">MRSN 2154</strain>
    </source>
</reference>
<reference evidence="2" key="2">
    <citation type="submission" date="2012-04" db="EMBL/GenBank/DDBJ databases">
        <title>Complete genome sequence of Providencia stuartii clinical isolate MRSN 2154.</title>
        <authorList>
            <person name="Clifford R.J."/>
            <person name="Hang J."/>
            <person name="Riley M.C."/>
            <person name="Onmus-Leone F."/>
            <person name="Kuschner R.A."/>
            <person name="Lesho E.P."/>
            <person name="Waterman P.E."/>
        </authorList>
    </citation>
    <scope>NUCLEOTIDE SEQUENCE [LARGE SCALE GENOMIC DNA]</scope>
    <source>
        <strain evidence="2">MRSN 2154</strain>
    </source>
</reference>
<dbReference type="HOGENOM" id="CLU_3366585_0_0_6"/>
<dbReference type="KEGG" id="psi:S70_19960"/>
<gene>
    <name evidence="1" type="ordered locus">S70_19960</name>
</gene>
<organism evidence="1 2">
    <name type="scientific">Providencia stuartii (strain MRSN 2154)</name>
    <dbReference type="NCBI Taxonomy" id="1157951"/>
    <lineage>
        <taxon>Bacteria</taxon>
        <taxon>Pseudomonadati</taxon>
        <taxon>Pseudomonadota</taxon>
        <taxon>Gammaproteobacteria</taxon>
        <taxon>Enterobacterales</taxon>
        <taxon>Morganellaceae</taxon>
        <taxon>Providencia</taxon>
    </lineage>
</organism>
<dbReference type="Proteomes" id="UP000005012">
    <property type="component" value="Chromosome"/>
</dbReference>
<dbReference type="AlphaFoldDB" id="A0A140NRN4"/>
<sequence length="35" mass="3895">MLGFKSFRQAQTRLTGIEIVSMLRKQPSKNASRGG</sequence>
<evidence type="ECO:0000313" key="2">
    <source>
        <dbReference type="Proteomes" id="UP000005012"/>
    </source>
</evidence>
<dbReference type="EMBL" id="CP003488">
    <property type="protein sequence ID" value="AFH95785.1"/>
    <property type="molecule type" value="Genomic_DNA"/>
</dbReference>
<proteinExistence type="predicted"/>
<protein>
    <submittedName>
        <fullName evidence="1">Uncharacterized protein</fullName>
    </submittedName>
</protein>
<evidence type="ECO:0000313" key="1">
    <source>
        <dbReference type="EMBL" id="AFH95785.1"/>
    </source>
</evidence>
<accession>A0A140NRN4</accession>
<name>A0A140NRN4_PROSM</name>